<gene>
    <name evidence="1" type="ORF">OXPF_01600</name>
</gene>
<comment type="caution">
    <text evidence="1">The sequence shown here is derived from an EMBL/GenBank/DDBJ whole genome shotgun (WGS) entry which is preliminary data.</text>
</comment>
<dbReference type="AlphaFoldDB" id="A0A0P9ALJ3"/>
<accession>A0A0P9ALJ3</accession>
<protein>
    <submittedName>
        <fullName evidence="1">Uncharacterized protein</fullName>
    </submittedName>
</protein>
<sequence length="30" mass="3295">MDSDPETCNFVKKVNNIIRAITACPAARLC</sequence>
<dbReference type="EMBL" id="LKET01000012">
    <property type="protein sequence ID" value="KPU46241.1"/>
    <property type="molecule type" value="Genomic_DNA"/>
</dbReference>
<organism evidence="1 2">
    <name type="scientific">Oxobacter pfennigii</name>
    <dbReference type="NCBI Taxonomy" id="36849"/>
    <lineage>
        <taxon>Bacteria</taxon>
        <taxon>Bacillati</taxon>
        <taxon>Bacillota</taxon>
        <taxon>Clostridia</taxon>
        <taxon>Eubacteriales</taxon>
        <taxon>Clostridiaceae</taxon>
        <taxon>Oxobacter</taxon>
    </lineage>
</organism>
<proteinExistence type="predicted"/>
<dbReference type="Proteomes" id="UP000050326">
    <property type="component" value="Unassembled WGS sequence"/>
</dbReference>
<keyword evidence="2" id="KW-1185">Reference proteome</keyword>
<dbReference type="STRING" id="36849.OXPF_01600"/>
<name>A0A0P9ALJ3_9CLOT</name>
<evidence type="ECO:0000313" key="1">
    <source>
        <dbReference type="EMBL" id="KPU46241.1"/>
    </source>
</evidence>
<evidence type="ECO:0000313" key="2">
    <source>
        <dbReference type="Proteomes" id="UP000050326"/>
    </source>
</evidence>
<reference evidence="1 2" key="1">
    <citation type="submission" date="2015-09" db="EMBL/GenBank/DDBJ databases">
        <title>Genome sequence of Oxobacter pfennigii DSM 3222.</title>
        <authorList>
            <person name="Poehlein A."/>
            <person name="Bengelsdorf F.R."/>
            <person name="Schiel-Bengelsdorf B."/>
            <person name="Duerre P."/>
            <person name="Daniel R."/>
        </authorList>
    </citation>
    <scope>NUCLEOTIDE SEQUENCE [LARGE SCALE GENOMIC DNA]</scope>
    <source>
        <strain evidence="1 2">DSM 3222</strain>
    </source>
</reference>